<name>A0A2M4CCZ5_9DIPT</name>
<sequence length="74" mass="8088">MWKMCAISTMSDSISSFLVSLCQVVSSWYCFFERDLRYEASAGVSGMIGRVPTNGRDGACARYCGKTGSSSRPQ</sequence>
<evidence type="ECO:0000313" key="2">
    <source>
        <dbReference type="EMBL" id="MBW63216.1"/>
    </source>
</evidence>
<evidence type="ECO:0000256" key="1">
    <source>
        <dbReference type="SAM" id="SignalP"/>
    </source>
</evidence>
<protein>
    <submittedName>
        <fullName evidence="2">Putative secreted protein</fullName>
    </submittedName>
</protein>
<organism evidence="2">
    <name type="scientific">Anopheles marajoara</name>
    <dbReference type="NCBI Taxonomy" id="58244"/>
    <lineage>
        <taxon>Eukaryota</taxon>
        <taxon>Metazoa</taxon>
        <taxon>Ecdysozoa</taxon>
        <taxon>Arthropoda</taxon>
        <taxon>Hexapoda</taxon>
        <taxon>Insecta</taxon>
        <taxon>Pterygota</taxon>
        <taxon>Neoptera</taxon>
        <taxon>Endopterygota</taxon>
        <taxon>Diptera</taxon>
        <taxon>Nematocera</taxon>
        <taxon>Culicoidea</taxon>
        <taxon>Culicidae</taxon>
        <taxon>Anophelinae</taxon>
        <taxon>Anopheles</taxon>
    </lineage>
</organism>
<dbReference type="AlphaFoldDB" id="A0A2M4CCZ5"/>
<proteinExistence type="predicted"/>
<reference evidence="2" key="1">
    <citation type="submission" date="2018-01" db="EMBL/GenBank/DDBJ databases">
        <title>An insight into the sialome of Amazonian anophelines.</title>
        <authorList>
            <person name="Ribeiro J.M."/>
            <person name="Scarpassa V."/>
            <person name="Calvo E."/>
        </authorList>
    </citation>
    <scope>NUCLEOTIDE SEQUENCE</scope>
    <source>
        <tissue evidence="2">Salivary glands</tissue>
    </source>
</reference>
<dbReference type="EMBL" id="GGFJ01014075">
    <property type="protein sequence ID" value="MBW63216.1"/>
    <property type="molecule type" value="Transcribed_RNA"/>
</dbReference>
<accession>A0A2M4CCZ5</accession>
<feature type="chain" id="PRO_5014792147" evidence="1">
    <location>
        <begin position="28"/>
        <end position="74"/>
    </location>
</feature>
<feature type="signal peptide" evidence="1">
    <location>
        <begin position="1"/>
        <end position="27"/>
    </location>
</feature>
<keyword evidence="1" id="KW-0732">Signal</keyword>